<comment type="caution">
    <text evidence="1">The sequence shown here is derived from an EMBL/GenBank/DDBJ whole genome shotgun (WGS) entry which is preliminary data.</text>
</comment>
<evidence type="ECO:0000313" key="2">
    <source>
        <dbReference type="Proteomes" id="UP000789860"/>
    </source>
</evidence>
<accession>A0ACA9LI09</accession>
<proteinExistence type="predicted"/>
<dbReference type="EMBL" id="CAJVPM010006130">
    <property type="protein sequence ID" value="CAG8531941.1"/>
    <property type="molecule type" value="Genomic_DNA"/>
</dbReference>
<keyword evidence="2" id="KW-1185">Reference proteome</keyword>
<organism evidence="1 2">
    <name type="scientific">Scutellospora calospora</name>
    <dbReference type="NCBI Taxonomy" id="85575"/>
    <lineage>
        <taxon>Eukaryota</taxon>
        <taxon>Fungi</taxon>
        <taxon>Fungi incertae sedis</taxon>
        <taxon>Mucoromycota</taxon>
        <taxon>Glomeromycotina</taxon>
        <taxon>Glomeromycetes</taxon>
        <taxon>Diversisporales</taxon>
        <taxon>Gigasporaceae</taxon>
        <taxon>Scutellospora</taxon>
    </lineage>
</organism>
<evidence type="ECO:0000313" key="1">
    <source>
        <dbReference type="EMBL" id="CAG8531941.1"/>
    </source>
</evidence>
<dbReference type="Proteomes" id="UP000789860">
    <property type="component" value="Unassembled WGS sequence"/>
</dbReference>
<gene>
    <name evidence="1" type="ORF">SCALOS_LOCUS4493</name>
</gene>
<name>A0ACA9LI09_9GLOM</name>
<protein>
    <submittedName>
        <fullName evidence="1">3743_t:CDS:1</fullName>
    </submittedName>
</protein>
<reference evidence="1" key="1">
    <citation type="submission" date="2021-06" db="EMBL/GenBank/DDBJ databases">
        <authorList>
            <person name="Kallberg Y."/>
            <person name="Tangrot J."/>
            <person name="Rosling A."/>
        </authorList>
    </citation>
    <scope>NUCLEOTIDE SEQUENCE</scope>
    <source>
        <strain evidence="1">AU212A</strain>
    </source>
</reference>
<sequence length="1060" mass="117914">MEKDIKKTVEKLGDKLKNFVGDNDMINKDTAGENDNMIRERSNEKTNMINKDTAGENDDMIQERSNEKTNMINKDTAGENDNIQERSNENKDESIETYQRNRDTAGENNDIKEEKSSLGVDLLFQEKPNENKGEPIEMEQRNRDTAGENDDIQEKSNENKEGEPIKMEQRNRDTAGDNDDIQEKSNEKKDEPIEIEQNKDDDENEQYLHTDPKTGLTTEEAEKRMREFGKNEITETKHNPVLKFISYFRGPIAYLIELACIVAAIVRDWIDFGIILALLVVNALIGFIEESRAESALEALKQSLALKTKALRDGKLVELDSTELVPGDIITLRIGNIIPADAKLLGVSLSGSESSEHLLVDQSALTGESLPVRRSKGEIVYSSSIVKQGQMLAIVSKTGKNTYIGRAATLMNMTVDQGHFQKIVNKIGNFLILITVTLVVIIFVYQVVKFRGTSDGNVLVVLQRVLVLTVAAIPVGLPTVLSVTMAVGAKQLAAKKVIIKRLAAVEELASVSVLCTDKTGTLTLNELSSDESWLSPPYTDYDLHLYAYICSEAGTDDAIELAVRNAAIKKVDILQNLKDEHDIPGFKVISLVPFNPSKKYSHVTVMHLETHEKFQIVKGAPQVIIKLTGGNRQADQAVINLASRGLRALGVARSKPITSSDTKTDSLEPEQLEWELVGFLSLLDPPRPDSREILKKCNELGLDIKMITGDQLIIAKEVSHRLGMGRVILDSNHLVDPTKSDEEVTEHCIRADGFAQVIPEHKYKVVELLQKKGCIGDGVNDAPALKRADVGIAVQGCTDAARSASDIVLLAPGLSTIIDGIMTSRTIFQRMRSYSLYRITSTVHFLLFFFCIILARDWTLPAVLLILIAMLNDAATLAISVDNTQISGGPDKWRIGQLITLSIILGIILTGFSFAHYFIFMNVIGVTPGHFWEVLPSPIFVLSILGTQVFAAIISGFGWLTESIGWVMCIVILAISLGIFVILDFVKVIVFHYWSFELTAKLFPSKARRAKLNARRERALTIKGINNNFRKMRKVLLLTRVIRIFIQKDSKEKVEVFSEK</sequence>